<dbReference type="InterPro" id="IPR041657">
    <property type="entry name" value="HTH_17"/>
</dbReference>
<dbReference type="Pfam" id="PF12728">
    <property type="entry name" value="HTH_17"/>
    <property type="match status" value="1"/>
</dbReference>
<dbReference type="EMBL" id="CABVJH010000001">
    <property type="protein sequence ID" value="VVQ28126.1"/>
    <property type="molecule type" value="Genomic_DNA"/>
</dbReference>
<accession>A0A5E7VZP1</accession>
<evidence type="ECO:0000259" key="1">
    <source>
        <dbReference type="Pfam" id="PF12728"/>
    </source>
</evidence>
<feature type="domain" description="Helix-turn-helix" evidence="1">
    <location>
        <begin position="34"/>
        <end position="81"/>
    </location>
</feature>
<reference evidence="2 3" key="1">
    <citation type="submission" date="2019-09" db="EMBL/GenBank/DDBJ databases">
        <authorList>
            <person name="Chandra G."/>
            <person name="Truman W A."/>
        </authorList>
    </citation>
    <scope>NUCLEOTIDE SEQUENCE [LARGE SCALE GENOMIC DNA]</scope>
    <source>
        <strain evidence="2">PS943</strain>
    </source>
</reference>
<sequence length="89" mass="9737">MTTNHAFNIEAIKAEIAAQLGYDPKTPPMQVDDKQAAEVLGVKVSTLSVWRSTGRYDLPFLKVGRLVRYRVSALAEFLAGCTANHAGEM</sequence>
<protein>
    <recommendedName>
        <fullName evidence="1">Helix-turn-helix domain-containing protein</fullName>
    </recommendedName>
</protein>
<organism evidence="2 3">
    <name type="scientific">Pseudomonas fluorescens</name>
    <dbReference type="NCBI Taxonomy" id="294"/>
    <lineage>
        <taxon>Bacteria</taxon>
        <taxon>Pseudomonadati</taxon>
        <taxon>Pseudomonadota</taxon>
        <taxon>Gammaproteobacteria</taxon>
        <taxon>Pseudomonadales</taxon>
        <taxon>Pseudomonadaceae</taxon>
        <taxon>Pseudomonas</taxon>
    </lineage>
</organism>
<gene>
    <name evidence="2" type="ORF">PS943_00720</name>
</gene>
<evidence type="ECO:0000313" key="2">
    <source>
        <dbReference type="EMBL" id="VVQ28126.1"/>
    </source>
</evidence>
<dbReference type="Gene3D" id="1.10.10.10">
    <property type="entry name" value="Winged helix-like DNA-binding domain superfamily/Winged helix DNA-binding domain"/>
    <property type="match status" value="1"/>
</dbReference>
<proteinExistence type="predicted"/>
<evidence type="ECO:0000313" key="3">
    <source>
        <dbReference type="Proteomes" id="UP000325645"/>
    </source>
</evidence>
<dbReference type="AlphaFoldDB" id="A0A5E7VZP1"/>
<dbReference type="Proteomes" id="UP000325645">
    <property type="component" value="Unassembled WGS sequence"/>
</dbReference>
<dbReference type="SUPFAM" id="SSF46955">
    <property type="entry name" value="Putative DNA-binding domain"/>
    <property type="match status" value="1"/>
</dbReference>
<dbReference type="InterPro" id="IPR009061">
    <property type="entry name" value="DNA-bd_dom_put_sf"/>
</dbReference>
<name>A0A5E7VZP1_PSEFL</name>
<dbReference type="RefSeq" id="WP_150655220.1">
    <property type="nucleotide sequence ID" value="NZ_CABVJH010000001.1"/>
</dbReference>
<dbReference type="InterPro" id="IPR036388">
    <property type="entry name" value="WH-like_DNA-bd_sf"/>
</dbReference>